<organism evidence="2 3">
    <name type="scientific">Sinomicrobium pectinilyticum</name>
    <dbReference type="NCBI Taxonomy" id="1084421"/>
    <lineage>
        <taxon>Bacteria</taxon>
        <taxon>Pseudomonadati</taxon>
        <taxon>Bacteroidota</taxon>
        <taxon>Flavobacteriia</taxon>
        <taxon>Flavobacteriales</taxon>
        <taxon>Flavobacteriaceae</taxon>
        <taxon>Sinomicrobium</taxon>
    </lineage>
</organism>
<dbReference type="Pfam" id="PF00144">
    <property type="entry name" value="Beta-lactamase"/>
    <property type="match status" value="1"/>
</dbReference>
<proteinExistence type="predicted"/>
<dbReference type="PANTHER" id="PTHR43283">
    <property type="entry name" value="BETA-LACTAMASE-RELATED"/>
    <property type="match status" value="1"/>
</dbReference>
<evidence type="ECO:0000259" key="1">
    <source>
        <dbReference type="Pfam" id="PF00144"/>
    </source>
</evidence>
<evidence type="ECO:0000313" key="2">
    <source>
        <dbReference type="EMBL" id="RNL81891.1"/>
    </source>
</evidence>
<comment type="caution">
    <text evidence="2">The sequence shown here is derived from an EMBL/GenBank/DDBJ whole genome shotgun (WGS) entry which is preliminary data.</text>
</comment>
<dbReference type="InterPro" id="IPR012338">
    <property type="entry name" value="Beta-lactam/transpept-like"/>
</dbReference>
<sequence length="384" mass="44028">MKFLKLFFKWLLILLIVLIASLYLFGYDYLIKAVAVTYGTGHTTAYLEDYTAFDNRVIKGATPQPWPIHTDYNKTVATEKLEATHKELGTVAFLIIKNDSLWYEKYYEDYNKDSRSNSFSMAKSIVSALLGKAIMEGKIKELDQPVSDFFSEFSDGMAAHMTVGDLSSMSSGLNWDESYYSPFSVTTRAYFDENLRDIILGLKVSEEPGRSYKYLSGNTALLAMILENATGQTISDYLSEKFWIPMGAESDALWQLDSEKDGLEKAYCCIASNARDFARFGKLYKDHGQWNGKQLLDSSFIARSVSPRFPDSPQYGYGFWLSNYRNRQIFYMRGHLGQYVIVVPEDDLILVRLGHRREKQTDDDPHSGDFYTYIEEAYTMLNQE</sequence>
<dbReference type="InterPro" id="IPR050789">
    <property type="entry name" value="Diverse_Enzym_Activities"/>
</dbReference>
<dbReference type="PANTHER" id="PTHR43283:SF7">
    <property type="entry name" value="BETA-LACTAMASE-RELATED DOMAIN-CONTAINING PROTEIN"/>
    <property type="match status" value="1"/>
</dbReference>
<accession>A0A3N0E214</accession>
<dbReference type="AlphaFoldDB" id="A0A3N0E214"/>
<feature type="domain" description="Beta-lactamase-related" evidence="1">
    <location>
        <begin position="82"/>
        <end position="362"/>
    </location>
</feature>
<dbReference type="Proteomes" id="UP000267469">
    <property type="component" value="Unassembled WGS sequence"/>
</dbReference>
<dbReference type="SUPFAM" id="SSF56601">
    <property type="entry name" value="beta-lactamase/transpeptidase-like"/>
    <property type="match status" value="1"/>
</dbReference>
<dbReference type="GO" id="GO:0016787">
    <property type="term" value="F:hydrolase activity"/>
    <property type="evidence" value="ECO:0007669"/>
    <property type="project" value="UniProtKB-KW"/>
</dbReference>
<keyword evidence="3" id="KW-1185">Reference proteome</keyword>
<dbReference type="InterPro" id="IPR001466">
    <property type="entry name" value="Beta-lactam-related"/>
</dbReference>
<keyword evidence="2" id="KW-0378">Hydrolase</keyword>
<dbReference type="OrthoDB" id="9773047at2"/>
<gene>
    <name evidence="2" type="ORF">ED312_18140</name>
</gene>
<protein>
    <submittedName>
        <fullName evidence="2">Class C beta-lactamase-related serine hydrolase</fullName>
    </submittedName>
</protein>
<evidence type="ECO:0000313" key="3">
    <source>
        <dbReference type="Proteomes" id="UP000267469"/>
    </source>
</evidence>
<reference evidence="2 3" key="1">
    <citation type="submission" date="2018-10" db="EMBL/GenBank/DDBJ databases">
        <title>Sinomicrobium pectinilyticum sp. nov., a pectinase-producing bacterium isolated from alkaline and saline soil, and emended description of the genus Sinomicrobium.</title>
        <authorList>
            <person name="Cheng B."/>
            <person name="Li C."/>
            <person name="Lai Q."/>
            <person name="Du M."/>
            <person name="Shao Z."/>
            <person name="Xu P."/>
            <person name="Yang C."/>
        </authorList>
    </citation>
    <scope>NUCLEOTIDE SEQUENCE [LARGE SCALE GENOMIC DNA]</scope>
    <source>
        <strain evidence="2 3">5DNS001</strain>
    </source>
</reference>
<name>A0A3N0E214_SINP1</name>
<dbReference type="EMBL" id="RJTM01000120">
    <property type="protein sequence ID" value="RNL81891.1"/>
    <property type="molecule type" value="Genomic_DNA"/>
</dbReference>
<dbReference type="Gene3D" id="3.40.710.10">
    <property type="entry name" value="DD-peptidase/beta-lactamase superfamily"/>
    <property type="match status" value="1"/>
</dbReference>